<reference evidence="2 3" key="1">
    <citation type="submission" date="2016-10" db="EMBL/GenBank/DDBJ databases">
        <authorList>
            <person name="de Groot N.N."/>
        </authorList>
    </citation>
    <scope>NUCLEOTIDE SEQUENCE [LARGE SCALE GENOMIC DNA]</scope>
    <source>
        <strain evidence="2 3">DSM 44149</strain>
    </source>
</reference>
<dbReference type="RefSeq" id="WP_052407657.1">
    <property type="nucleotide sequence ID" value="NZ_JOEF01000018.1"/>
</dbReference>
<accession>A0A1G9V7F7</accession>
<sequence length="331" mass="35761">MTTIQEVLDRAVTEGGVPGILAEVHDGDRRWFGTAGVADTATGAPRLPEHRFRIGSTTKTFVATVLLQLVAEGRLCLDDAVERWVPGVGEWTSVRQLLNNTSGIFSYTDDHAALGQHEHYTPDMLVKIAMSRPADFAPGTSWGYSNTNYVLAGMVVERVTGARLAEEIAGRFGLPGTYLPEDEAIRGPHSRHYTKLYDPDPNAPIHDVTELDPSPFWAAGAMISTAGELNRFFGDLLGGRLLPPGLMREMTSTVPTKDWIDGTAYGLGLVELRLPSGVAVWGMAGAIFGSWTYTFGSRDGSHLVSANINGDWSDATGILDGLLEAEFSPTR</sequence>
<dbReference type="STRING" id="211114.SAMN04489726_2876"/>
<dbReference type="GO" id="GO:0004180">
    <property type="term" value="F:carboxypeptidase activity"/>
    <property type="evidence" value="ECO:0007669"/>
    <property type="project" value="UniProtKB-KW"/>
</dbReference>
<proteinExistence type="predicted"/>
<dbReference type="OrthoDB" id="3499702at2"/>
<evidence type="ECO:0000313" key="3">
    <source>
        <dbReference type="Proteomes" id="UP000183376"/>
    </source>
</evidence>
<keyword evidence="2" id="KW-0378">Hydrolase</keyword>
<keyword evidence="2" id="KW-0121">Carboxypeptidase</keyword>
<dbReference type="InterPro" id="IPR050491">
    <property type="entry name" value="AmpC-like"/>
</dbReference>
<dbReference type="AlphaFoldDB" id="A0A1G9V7F7"/>
<dbReference type="InterPro" id="IPR001466">
    <property type="entry name" value="Beta-lactam-related"/>
</dbReference>
<keyword evidence="2" id="KW-0645">Protease</keyword>
<dbReference type="PANTHER" id="PTHR46825">
    <property type="entry name" value="D-ALANYL-D-ALANINE-CARBOXYPEPTIDASE/ENDOPEPTIDASE AMPH"/>
    <property type="match status" value="1"/>
</dbReference>
<protein>
    <submittedName>
        <fullName evidence="2">D-alanyl-D-alanine carboxypeptidase</fullName>
    </submittedName>
</protein>
<dbReference type="eggNOG" id="COG1680">
    <property type="taxonomic scope" value="Bacteria"/>
</dbReference>
<dbReference type="InterPro" id="IPR012338">
    <property type="entry name" value="Beta-lactam/transpept-like"/>
</dbReference>
<dbReference type="Proteomes" id="UP000183376">
    <property type="component" value="Chromosome I"/>
</dbReference>
<name>A0A1G9V7F7_ALLAB</name>
<dbReference type="Gene3D" id="3.40.710.10">
    <property type="entry name" value="DD-peptidase/beta-lactamase superfamily"/>
    <property type="match status" value="1"/>
</dbReference>
<dbReference type="Pfam" id="PF00144">
    <property type="entry name" value="Beta-lactamase"/>
    <property type="match status" value="1"/>
</dbReference>
<dbReference type="EMBL" id="LT629701">
    <property type="protein sequence ID" value="SDM68089.1"/>
    <property type="molecule type" value="Genomic_DNA"/>
</dbReference>
<organism evidence="2 3">
    <name type="scientific">Allokutzneria albata</name>
    <name type="common">Kibdelosporangium albatum</name>
    <dbReference type="NCBI Taxonomy" id="211114"/>
    <lineage>
        <taxon>Bacteria</taxon>
        <taxon>Bacillati</taxon>
        <taxon>Actinomycetota</taxon>
        <taxon>Actinomycetes</taxon>
        <taxon>Pseudonocardiales</taxon>
        <taxon>Pseudonocardiaceae</taxon>
        <taxon>Allokutzneria</taxon>
    </lineage>
</organism>
<evidence type="ECO:0000259" key="1">
    <source>
        <dbReference type="Pfam" id="PF00144"/>
    </source>
</evidence>
<dbReference type="PANTHER" id="PTHR46825:SF7">
    <property type="entry name" value="D-ALANYL-D-ALANINE CARBOXYPEPTIDASE"/>
    <property type="match status" value="1"/>
</dbReference>
<keyword evidence="3" id="KW-1185">Reference proteome</keyword>
<evidence type="ECO:0000313" key="2">
    <source>
        <dbReference type="EMBL" id="SDM68089.1"/>
    </source>
</evidence>
<feature type="domain" description="Beta-lactamase-related" evidence="1">
    <location>
        <begin position="5"/>
        <end position="298"/>
    </location>
</feature>
<dbReference type="SUPFAM" id="SSF56601">
    <property type="entry name" value="beta-lactamase/transpeptidase-like"/>
    <property type="match status" value="1"/>
</dbReference>
<gene>
    <name evidence="2" type="ORF">SAMN04489726_2876</name>
</gene>